<accession>A0AAN4ZCT1</accession>
<proteinExistence type="predicted"/>
<organism evidence="2 3">
    <name type="scientific">Pristionchus mayeri</name>
    <dbReference type="NCBI Taxonomy" id="1317129"/>
    <lineage>
        <taxon>Eukaryota</taxon>
        <taxon>Metazoa</taxon>
        <taxon>Ecdysozoa</taxon>
        <taxon>Nematoda</taxon>
        <taxon>Chromadorea</taxon>
        <taxon>Rhabditida</taxon>
        <taxon>Rhabditina</taxon>
        <taxon>Diplogasteromorpha</taxon>
        <taxon>Diplogasteroidea</taxon>
        <taxon>Neodiplogasteridae</taxon>
        <taxon>Pristionchus</taxon>
    </lineage>
</organism>
<feature type="compositionally biased region" description="Low complexity" evidence="1">
    <location>
        <begin position="83"/>
        <end position="114"/>
    </location>
</feature>
<feature type="non-terminal residue" evidence="2">
    <location>
        <position position="1"/>
    </location>
</feature>
<evidence type="ECO:0008006" key="4">
    <source>
        <dbReference type="Google" id="ProtNLM"/>
    </source>
</evidence>
<comment type="caution">
    <text evidence="2">The sequence shown here is derived from an EMBL/GenBank/DDBJ whole genome shotgun (WGS) entry which is preliminary data.</text>
</comment>
<evidence type="ECO:0000313" key="2">
    <source>
        <dbReference type="EMBL" id="GMR38842.1"/>
    </source>
</evidence>
<evidence type="ECO:0000256" key="1">
    <source>
        <dbReference type="SAM" id="MobiDB-lite"/>
    </source>
</evidence>
<sequence length="134" mass="13394">GENLVEGFHTVDCGAGAYCGAVKTQGYIQSGCFAPKACLFQVGCVTTPKGGHFCCCNTDYCDATDRSRYPEMKEPTAAPPKPAATAAAPSPAVPSHAVPSPSNSRPSPSSNNPAAAPTLLGALAAVAGAIAAQI</sequence>
<dbReference type="EMBL" id="BTRK01000002">
    <property type="protein sequence ID" value="GMR38842.1"/>
    <property type="molecule type" value="Genomic_DNA"/>
</dbReference>
<protein>
    <recommendedName>
        <fullName evidence="4">Activin types I and II receptor domain-containing protein</fullName>
    </recommendedName>
</protein>
<keyword evidence="3" id="KW-1185">Reference proteome</keyword>
<reference evidence="3" key="1">
    <citation type="submission" date="2022-10" db="EMBL/GenBank/DDBJ databases">
        <title>Genome assembly of Pristionchus species.</title>
        <authorList>
            <person name="Yoshida K."/>
            <person name="Sommer R.J."/>
        </authorList>
    </citation>
    <scope>NUCLEOTIDE SEQUENCE [LARGE SCALE GENOMIC DNA]</scope>
    <source>
        <strain evidence="3">RS5460</strain>
    </source>
</reference>
<dbReference type="Proteomes" id="UP001328107">
    <property type="component" value="Unassembled WGS sequence"/>
</dbReference>
<name>A0AAN4ZCT1_9BILA</name>
<dbReference type="AlphaFoldDB" id="A0AAN4ZCT1"/>
<gene>
    <name evidence="2" type="ORF">PMAYCL1PPCAC_09037</name>
</gene>
<feature type="region of interest" description="Disordered" evidence="1">
    <location>
        <begin position="70"/>
        <end position="114"/>
    </location>
</feature>
<evidence type="ECO:0000313" key="3">
    <source>
        <dbReference type="Proteomes" id="UP001328107"/>
    </source>
</evidence>